<evidence type="ECO:0000256" key="4">
    <source>
        <dbReference type="ARBA" id="ARBA00022692"/>
    </source>
</evidence>
<evidence type="ECO:0000256" key="1">
    <source>
        <dbReference type="ARBA" id="ARBA00004651"/>
    </source>
</evidence>
<feature type="domain" description="ABC transmembrane type-1" evidence="8">
    <location>
        <begin position="48"/>
        <end position="147"/>
    </location>
</feature>
<dbReference type="InterPro" id="IPR000515">
    <property type="entry name" value="MetI-like"/>
</dbReference>
<dbReference type="Gene3D" id="1.10.3720.10">
    <property type="entry name" value="MetI-like"/>
    <property type="match status" value="1"/>
</dbReference>
<feature type="transmembrane region" description="Helical" evidence="7">
    <location>
        <begin position="45"/>
        <end position="72"/>
    </location>
</feature>
<sequence length="147" mass="15486">MVFAGPLLTLMIGAFTPTVDPTQFTLFPDRLSLDNLERAIDRGVLGYLLNSFIVVGGGLALQVLVSVSAGYALARKRFRGSATVLVIVLATMMLPEDVLAVPLSVLLADLPVVHISLVGSLAGMIVPVAAWGFSILVMTEFLTSSPS</sequence>
<keyword evidence="2" id="KW-0813">Transport</keyword>
<reference evidence="10" key="1">
    <citation type="journal article" date="2019" name="Int. J. Syst. Evol. Microbiol.">
        <title>The Global Catalogue of Microorganisms (GCM) 10K type strain sequencing project: providing services to taxonomists for standard genome sequencing and annotation.</title>
        <authorList>
            <consortium name="The Broad Institute Genomics Platform"/>
            <consortium name="The Broad Institute Genome Sequencing Center for Infectious Disease"/>
            <person name="Wu L."/>
            <person name="Ma J."/>
        </authorList>
    </citation>
    <scope>NUCLEOTIDE SEQUENCE [LARGE SCALE GENOMIC DNA]</scope>
    <source>
        <strain evidence="10">JCM 12763</strain>
    </source>
</reference>
<dbReference type="Proteomes" id="UP001596242">
    <property type="component" value="Unassembled WGS sequence"/>
</dbReference>
<evidence type="ECO:0000256" key="6">
    <source>
        <dbReference type="ARBA" id="ARBA00023136"/>
    </source>
</evidence>
<evidence type="ECO:0000256" key="5">
    <source>
        <dbReference type="ARBA" id="ARBA00022989"/>
    </source>
</evidence>
<gene>
    <name evidence="9" type="ORF">ACFP50_27110</name>
</gene>
<dbReference type="PROSITE" id="PS50928">
    <property type="entry name" value="ABC_TM1"/>
    <property type="match status" value="1"/>
</dbReference>
<evidence type="ECO:0000256" key="7">
    <source>
        <dbReference type="SAM" id="Phobius"/>
    </source>
</evidence>
<name>A0ABW1M5I9_9ACTN</name>
<proteinExistence type="predicted"/>
<comment type="subcellular location">
    <subcellularLocation>
        <location evidence="1">Cell membrane</location>
        <topology evidence="1">Multi-pass membrane protein</topology>
    </subcellularLocation>
</comment>
<dbReference type="RefSeq" id="WP_386402230.1">
    <property type="nucleotide sequence ID" value="NZ_JBHSPT010000066.1"/>
</dbReference>
<comment type="caution">
    <text evidence="9">The sequence shown here is derived from an EMBL/GenBank/DDBJ whole genome shotgun (WGS) entry which is preliminary data.</text>
</comment>
<feature type="transmembrane region" description="Helical" evidence="7">
    <location>
        <begin position="84"/>
        <end position="107"/>
    </location>
</feature>
<evidence type="ECO:0000313" key="10">
    <source>
        <dbReference type="Proteomes" id="UP001596242"/>
    </source>
</evidence>
<dbReference type="SUPFAM" id="SSF161098">
    <property type="entry name" value="MetI-like"/>
    <property type="match status" value="1"/>
</dbReference>
<protein>
    <recommendedName>
        <fullName evidence="8">ABC transmembrane type-1 domain-containing protein</fullName>
    </recommendedName>
</protein>
<dbReference type="EMBL" id="JBHSPT010000066">
    <property type="protein sequence ID" value="MFC6058959.1"/>
    <property type="molecule type" value="Genomic_DNA"/>
</dbReference>
<accession>A0ABW1M5I9</accession>
<keyword evidence="5 7" id="KW-1133">Transmembrane helix</keyword>
<dbReference type="PANTHER" id="PTHR43744">
    <property type="entry name" value="ABC TRANSPORTER PERMEASE PROTEIN MG189-RELATED-RELATED"/>
    <property type="match status" value="1"/>
</dbReference>
<organism evidence="9 10">
    <name type="scientific">Streptomyces pratens</name>
    <dbReference type="NCBI Taxonomy" id="887456"/>
    <lineage>
        <taxon>Bacteria</taxon>
        <taxon>Bacillati</taxon>
        <taxon>Actinomycetota</taxon>
        <taxon>Actinomycetes</taxon>
        <taxon>Kitasatosporales</taxon>
        <taxon>Streptomycetaceae</taxon>
        <taxon>Streptomyces</taxon>
    </lineage>
</organism>
<dbReference type="PANTHER" id="PTHR43744:SF3">
    <property type="entry name" value="LACTOSE TRANSPORT SYSTEM PERMEASE PROTEIN LACG"/>
    <property type="match status" value="1"/>
</dbReference>
<evidence type="ECO:0000259" key="8">
    <source>
        <dbReference type="PROSITE" id="PS50928"/>
    </source>
</evidence>
<evidence type="ECO:0000313" key="9">
    <source>
        <dbReference type="EMBL" id="MFC6058959.1"/>
    </source>
</evidence>
<dbReference type="InterPro" id="IPR035906">
    <property type="entry name" value="MetI-like_sf"/>
</dbReference>
<keyword evidence="6 7" id="KW-0472">Membrane</keyword>
<keyword evidence="10" id="KW-1185">Reference proteome</keyword>
<evidence type="ECO:0000256" key="2">
    <source>
        <dbReference type="ARBA" id="ARBA00022448"/>
    </source>
</evidence>
<evidence type="ECO:0000256" key="3">
    <source>
        <dbReference type="ARBA" id="ARBA00022475"/>
    </source>
</evidence>
<feature type="transmembrane region" description="Helical" evidence="7">
    <location>
        <begin position="113"/>
        <end position="137"/>
    </location>
</feature>
<keyword evidence="3" id="KW-1003">Cell membrane</keyword>
<keyword evidence="4 7" id="KW-0812">Transmembrane</keyword>